<dbReference type="Proteomes" id="UP000244152">
    <property type="component" value="Unassembled WGS sequence"/>
</dbReference>
<evidence type="ECO:0000259" key="1">
    <source>
        <dbReference type="Pfam" id="PF07510"/>
    </source>
</evidence>
<evidence type="ECO:0000313" key="3">
    <source>
        <dbReference type="Proteomes" id="UP000244152"/>
    </source>
</evidence>
<dbReference type="EMBL" id="QAOK01000022">
    <property type="protein sequence ID" value="PTQ79797.1"/>
    <property type="molecule type" value="Genomic_DNA"/>
</dbReference>
<comment type="caution">
    <text evidence="2">The sequence shown here is derived from an EMBL/GenBank/DDBJ whole genome shotgun (WGS) entry which is preliminary data.</text>
</comment>
<proteinExistence type="predicted"/>
<name>A0A2T5I7K5_9PROT</name>
<protein>
    <submittedName>
        <fullName evidence="2">Uncharacterized protein DUF1524</fullName>
    </submittedName>
</protein>
<dbReference type="Pfam" id="PF07510">
    <property type="entry name" value="GmrSD_C"/>
    <property type="match status" value="1"/>
</dbReference>
<accession>A0A2T5I7K5</accession>
<feature type="domain" description="GmrSD restriction endonucleases C-terminal" evidence="1">
    <location>
        <begin position="5"/>
        <end position="45"/>
    </location>
</feature>
<evidence type="ECO:0000313" key="2">
    <source>
        <dbReference type="EMBL" id="PTQ79797.1"/>
    </source>
</evidence>
<dbReference type="AlphaFoldDB" id="A0A2T5I7K5"/>
<organism evidence="2 3">
    <name type="scientific">Nitrosospira multiformis</name>
    <dbReference type="NCBI Taxonomy" id="1231"/>
    <lineage>
        <taxon>Bacteria</taxon>
        <taxon>Pseudomonadati</taxon>
        <taxon>Pseudomonadota</taxon>
        <taxon>Betaproteobacteria</taxon>
        <taxon>Nitrosomonadales</taxon>
        <taxon>Nitrosomonadaceae</taxon>
        <taxon>Nitrosospira</taxon>
    </lineage>
</organism>
<sequence length="45" mass="5130">MLVKTIEHVLPQKLTPAWLADFTEKEHETLKDRLANLLPLSSGMN</sequence>
<dbReference type="InterPro" id="IPR011089">
    <property type="entry name" value="GmrSD_C"/>
</dbReference>
<reference evidence="2 3" key="1">
    <citation type="submission" date="2018-04" db="EMBL/GenBank/DDBJ databases">
        <title>Active sludge and wastewater microbial communities from Klosterneuburg, Austria.</title>
        <authorList>
            <person name="Wagner M."/>
        </authorList>
    </citation>
    <scope>NUCLEOTIDE SEQUENCE [LARGE SCALE GENOMIC DNA]</scope>
    <source>
        <strain evidence="2 3">Nl12</strain>
    </source>
</reference>
<gene>
    <name evidence="2" type="ORF">C8R21_1221</name>
</gene>